<dbReference type="Proteomes" id="UP001164539">
    <property type="component" value="Chromosome 8"/>
</dbReference>
<sequence length="556" mass="61829">MLFNLHSLVFELSKSHQSLSRTKELHALVTKASLLRDPFYATKLVRLYSLNNDLYSARNLFDKTPQRSVFLWNSIIRAYAQNHNFNDAKSLFQNMLRTQIKPDNFTYACVIRACSENFDFDGLRLVHGGVIVSSLGMDSITSSALISAYSNLSLVDEAIKVFNGVSDPDLVLCNSMISGFEYCGFWDKSLQLFNRMLRLGKNPDGYTLVGLISGIREPKLFSIGQGVHGFCLKSGFDSNDHVGSVLVSMYARCKCMNSAYGVFISLFQPDLVTWSALITGYSQQGNYEKALYFFRKLIMEGKKADPVLVASVLVAAAQSANVRSGTVIHGYVIQSGFELSVMVSSALIDMYSKCGFIDLGFRVFATMSERNIITYNSIILGLGLHGFAYQAFKMFQEIIEKGLKADESTFAALLCACCHGGLVNSGREIFRRMTEEFCIQPSTEHYIYMMKLLGMAGNLEEAYSFILSLSKPVDSAVWGALLSCCEIYGNSELADIVAQQLFTNDPRKGAYRVMLSNIYAGDGRWDDVKELRNDMVDGGIRKVPGVSWIAGRINIA</sequence>
<name>A0ACC1XNB5_MELAZ</name>
<protein>
    <submittedName>
        <fullName evidence="1">Pentatricopeptide repeat-containing protein</fullName>
    </submittedName>
</protein>
<dbReference type="EMBL" id="CM051401">
    <property type="protein sequence ID" value="KAJ4712397.1"/>
    <property type="molecule type" value="Genomic_DNA"/>
</dbReference>
<evidence type="ECO:0000313" key="2">
    <source>
        <dbReference type="Proteomes" id="UP001164539"/>
    </source>
</evidence>
<gene>
    <name evidence="1" type="ORF">OWV82_014645</name>
</gene>
<organism evidence="1 2">
    <name type="scientific">Melia azedarach</name>
    <name type="common">Chinaberry tree</name>
    <dbReference type="NCBI Taxonomy" id="155640"/>
    <lineage>
        <taxon>Eukaryota</taxon>
        <taxon>Viridiplantae</taxon>
        <taxon>Streptophyta</taxon>
        <taxon>Embryophyta</taxon>
        <taxon>Tracheophyta</taxon>
        <taxon>Spermatophyta</taxon>
        <taxon>Magnoliopsida</taxon>
        <taxon>eudicotyledons</taxon>
        <taxon>Gunneridae</taxon>
        <taxon>Pentapetalae</taxon>
        <taxon>rosids</taxon>
        <taxon>malvids</taxon>
        <taxon>Sapindales</taxon>
        <taxon>Meliaceae</taxon>
        <taxon>Melia</taxon>
    </lineage>
</organism>
<keyword evidence="2" id="KW-1185">Reference proteome</keyword>
<reference evidence="1 2" key="1">
    <citation type="journal article" date="2023" name="Science">
        <title>Complex scaffold remodeling in plant triterpene biosynthesis.</title>
        <authorList>
            <person name="De La Pena R."/>
            <person name="Hodgson H."/>
            <person name="Liu J.C."/>
            <person name="Stephenson M.J."/>
            <person name="Martin A.C."/>
            <person name="Owen C."/>
            <person name="Harkess A."/>
            <person name="Leebens-Mack J."/>
            <person name="Jimenez L.E."/>
            <person name="Osbourn A."/>
            <person name="Sattely E.S."/>
        </authorList>
    </citation>
    <scope>NUCLEOTIDE SEQUENCE [LARGE SCALE GENOMIC DNA]</scope>
    <source>
        <strain evidence="2">cv. JPN11</strain>
        <tissue evidence="1">Leaf</tissue>
    </source>
</reference>
<evidence type="ECO:0000313" key="1">
    <source>
        <dbReference type="EMBL" id="KAJ4712397.1"/>
    </source>
</evidence>
<accession>A0ACC1XNB5</accession>
<proteinExistence type="predicted"/>
<comment type="caution">
    <text evidence="1">The sequence shown here is derived from an EMBL/GenBank/DDBJ whole genome shotgun (WGS) entry which is preliminary data.</text>
</comment>